<keyword evidence="4" id="KW-1185">Reference proteome</keyword>
<dbReference type="AlphaFoldDB" id="A0AA39U6Q2"/>
<protein>
    <recommendedName>
        <fullName evidence="2">TauD/TfdA-like domain-containing protein</fullName>
    </recommendedName>
</protein>
<dbReference type="GO" id="GO:0016491">
    <property type="term" value="F:oxidoreductase activity"/>
    <property type="evidence" value="ECO:0007669"/>
    <property type="project" value="UniProtKB-KW"/>
</dbReference>
<reference evidence="3" key="1">
    <citation type="submission" date="2023-06" db="EMBL/GenBank/DDBJ databases">
        <title>Genome-scale phylogeny and comparative genomics of the fungal order Sordariales.</title>
        <authorList>
            <consortium name="Lawrence Berkeley National Laboratory"/>
            <person name="Hensen N."/>
            <person name="Bonometti L."/>
            <person name="Westerberg I."/>
            <person name="Brannstrom I.O."/>
            <person name="Guillou S."/>
            <person name="Cros-Aarteil S."/>
            <person name="Calhoun S."/>
            <person name="Haridas S."/>
            <person name="Kuo A."/>
            <person name="Mondo S."/>
            <person name="Pangilinan J."/>
            <person name="Riley R."/>
            <person name="Labutti K."/>
            <person name="Andreopoulos B."/>
            <person name="Lipzen A."/>
            <person name="Chen C."/>
            <person name="Yanf M."/>
            <person name="Daum C."/>
            <person name="Ng V."/>
            <person name="Clum A."/>
            <person name="Steindorff A."/>
            <person name="Ohm R."/>
            <person name="Martin F."/>
            <person name="Silar P."/>
            <person name="Natvig D."/>
            <person name="Lalanne C."/>
            <person name="Gautier V."/>
            <person name="Ament-Velasquez S.L."/>
            <person name="Kruys A."/>
            <person name="Hutchinson M.I."/>
            <person name="Powell A.J."/>
            <person name="Barry K."/>
            <person name="Miller A.N."/>
            <person name="Grigoriev I.V."/>
            <person name="Debuchy R."/>
            <person name="Gladieux P."/>
            <person name="Thoren M.H."/>
            <person name="Johannesson H."/>
        </authorList>
    </citation>
    <scope>NUCLEOTIDE SEQUENCE</scope>
    <source>
        <strain evidence="3">CBS 606.72</strain>
    </source>
</reference>
<evidence type="ECO:0000256" key="1">
    <source>
        <dbReference type="ARBA" id="ARBA00023002"/>
    </source>
</evidence>
<proteinExistence type="predicted"/>
<dbReference type="Pfam" id="PF02668">
    <property type="entry name" value="TauD"/>
    <property type="match status" value="1"/>
</dbReference>
<feature type="domain" description="TauD/TfdA-like" evidence="2">
    <location>
        <begin position="105"/>
        <end position="281"/>
    </location>
</feature>
<organism evidence="3 4">
    <name type="scientific">Immersiella caudata</name>
    <dbReference type="NCBI Taxonomy" id="314043"/>
    <lineage>
        <taxon>Eukaryota</taxon>
        <taxon>Fungi</taxon>
        <taxon>Dikarya</taxon>
        <taxon>Ascomycota</taxon>
        <taxon>Pezizomycotina</taxon>
        <taxon>Sordariomycetes</taxon>
        <taxon>Sordariomycetidae</taxon>
        <taxon>Sordariales</taxon>
        <taxon>Lasiosphaeriaceae</taxon>
        <taxon>Immersiella</taxon>
    </lineage>
</organism>
<sequence>MQSLLPSLKHQKVSHLATRAFAGVSHLGVRTLDSLHEPNHIQDVQQLLEKNGLLKLSLGFPDNKSKYLHGLIVGLNKFHGHGLPLDHSASRGWFWDIRPSATEFQSNDCQARSETMQEFPWHTDCSYEENPPRYFALQVLQPDRRGGGVFSALSVQHIIRHLPPVVRTALCRPEFQITVPPEFVQSSGRNHIVSSILATDGDGRPAAMMRFREDIITPLSTVAADAVRVLKQVLMSSEVQRFSLHLNAESLPQGSVLLMDNRRWLHARNEVRDPERHLRRVRWDAAPFA</sequence>
<comment type="caution">
    <text evidence="3">The sequence shown here is derived from an EMBL/GenBank/DDBJ whole genome shotgun (WGS) entry which is preliminary data.</text>
</comment>
<dbReference type="Proteomes" id="UP001175000">
    <property type="component" value="Unassembled WGS sequence"/>
</dbReference>
<accession>A0AA39U6Q2</accession>
<dbReference type="InterPro" id="IPR042098">
    <property type="entry name" value="TauD-like_sf"/>
</dbReference>
<dbReference type="Gene3D" id="3.60.130.10">
    <property type="entry name" value="Clavaminate synthase-like"/>
    <property type="match status" value="1"/>
</dbReference>
<name>A0AA39U6Q2_9PEZI</name>
<dbReference type="SUPFAM" id="SSF51197">
    <property type="entry name" value="Clavaminate synthase-like"/>
    <property type="match status" value="1"/>
</dbReference>
<dbReference type="EMBL" id="JAULSU010000007">
    <property type="protein sequence ID" value="KAK0612135.1"/>
    <property type="molecule type" value="Genomic_DNA"/>
</dbReference>
<keyword evidence="1" id="KW-0560">Oxidoreductase</keyword>
<evidence type="ECO:0000259" key="2">
    <source>
        <dbReference type="Pfam" id="PF02668"/>
    </source>
</evidence>
<evidence type="ECO:0000313" key="3">
    <source>
        <dbReference type="EMBL" id="KAK0612135.1"/>
    </source>
</evidence>
<gene>
    <name evidence="3" type="ORF">B0T14DRAFT_595721</name>
</gene>
<evidence type="ECO:0000313" key="4">
    <source>
        <dbReference type="Proteomes" id="UP001175000"/>
    </source>
</evidence>
<dbReference type="InterPro" id="IPR003819">
    <property type="entry name" value="TauD/TfdA-like"/>
</dbReference>